<keyword evidence="1" id="KW-0479">Metal-binding</keyword>
<gene>
    <name evidence="4" type="ORF">OXD698_LOCUS47895</name>
</gene>
<evidence type="ECO:0000313" key="5">
    <source>
        <dbReference type="Proteomes" id="UP000663844"/>
    </source>
</evidence>
<name>A0A820JY44_9BILA</name>
<evidence type="ECO:0000313" key="4">
    <source>
        <dbReference type="EMBL" id="CAF4334811.1"/>
    </source>
</evidence>
<keyword evidence="1" id="KW-0862">Zinc</keyword>
<reference evidence="4" key="1">
    <citation type="submission" date="2021-02" db="EMBL/GenBank/DDBJ databases">
        <authorList>
            <person name="Nowell W R."/>
        </authorList>
    </citation>
    <scope>NUCLEOTIDE SEQUENCE</scope>
</reference>
<feature type="domain" description="CCHC-type" evidence="3">
    <location>
        <begin position="134"/>
        <end position="149"/>
    </location>
</feature>
<keyword evidence="1" id="KW-0863">Zinc-finger</keyword>
<dbReference type="InterPro" id="IPR001878">
    <property type="entry name" value="Znf_CCHC"/>
</dbReference>
<evidence type="ECO:0000256" key="2">
    <source>
        <dbReference type="SAM" id="MobiDB-lite"/>
    </source>
</evidence>
<dbReference type="SMART" id="SM00343">
    <property type="entry name" value="ZnF_C2HC"/>
    <property type="match status" value="1"/>
</dbReference>
<dbReference type="PROSITE" id="PS50158">
    <property type="entry name" value="ZF_CCHC"/>
    <property type="match status" value="1"/>
</dbReference>
<protein>
    <recommendedName>
        <fullName evidence="3">CCHC-type domain-containing protein</fullName>
    </recommendedName>
</protein>
<dbReference type="EMBL" id="CAJOAZ010019288">
    <property type="protein sequence ID" value="CAF4334811.1"/>
    <property type="molecule type" value="Genomic_DNA"/>
</dbReference>
<dbReference type="GO" id="GO:0008270">
    <property type="term" value="F:zinc ion binding"/>
    <property type="evidence" value="ECO:0007669"/>
    <property type="project" value="UniProtKB-KW"/>
</dbReference>
<feature type="region of interest" description="Disordered" evidence="2">
    <location>
        <begin position="1"/>
        <end position="54"/>
    </location>
</feature>
<organism evidence="4 5">
    <name type="scientific">Adineta steineri</name>
    <dbReference type="NCBI Taxonomy" id="433720"/>
    <lineage>
        <taxon>Eukaryota</taxon>
        <taxon>Metazoa</taxon>
        <taxon>Spiralia</taxon>
        <taxon>Gnathifera</taxon>
        <taxon>Rotifera</taxon>
        <taxon>Eurotatoria</taxon>
        <taxon>Bdelloidea</taxon>
        <taxon>Adinetida</taxon>
        <taxon>Adinetidae</taxon>
        <taxon>Adineta</taxon>
    </lineage>
</organism>
<sequence>RELFPISNEEEQTIENESSIIKNDVEQETISNDEKKDLQTLPSTDEPSVNETKSEVNTIEISSTVPIDIKTNGTTSNDNSNLPSPFDGLFKIEPIVDSEESTNEKDPSTENSIEYFYDFQPENFHAEQGAPYVCTTCNGVGHLKNECPELVLPNVIDLPEMNEKWIEILSLLSKKITSMI</sequence>
<evidence type="ECO:0000256" key="1">
    <source>
        <dbReference type="PROSITE-ProRule" id="PRU00047"/>
    </source>
</evidence>
<proteinExistence type="predicted"/>
<evidence type="ECO:0000259" key="3">
    <source>
        <dbReference type="PROSITE" id="PS50158"/>
    </source>
</evidence>
<dbReference type="Pfam" id="PF00098">
    <property type="entry name" value="zf-CCHC"/>
    <property type="match status" value="1"/>
</dbReference>
<comment type="caution">
    <text evidence="4">The sequence shown here is derived from an EMBL/GenBank/DDBJ whole genome shotgun (WGS) entry which is preliminary data.</text>
</comment>
<dbReference type="AlphaFoldDB" id="A0A820JY44"/>
<dbReference type="SUPFAM" id="SSF57756">
    <property type="entry name" value="Retrovirus zinc finger-like domains"/>
    <property type="match status" value="1"/>
</dbReference>
<dbReference type="InterPro" id="IPR036875">
    <property type="entry name" value="Znf_CCHC_sf"/>
</dbReference>
<feature type="compositionally biased region" description="Polar residues" evidence="2">
    <location>
        <begin position="40"/>
        <end position="54"/>
    </location>
</feature>
<dbReference type="GO" id="GO:0003676">
    <property type="term" value="F:nucleic acid binding"/>
    <property type="evidence" value="ECO:0007669"/>
    <property type="project" value="InterPro"/>
</dbReference>
<accession>A0A820JY44</accession>
<dbReference type="Proteomes" id="UP000663844">
    <property type="component" value="Unassembled WGS sequence"/>
</dbReference>
<feature type="non-terminal residue" evidence="4">
    <location>
        <position position="1"/>
    </location>
</feature>